<comment type="caution">
    <text evidence="3">The sequence shown here is derived from an EMBL/GenBank/DDBJ whole genome shotgun (WGS) entry which is preliminary data.</text>
</comment>
<sequence length="339" mass="36131">MSDQIWVAGQFVGWRQNFNVELEGSPAYSSQPSYTSQPSYASQPPYLPTSYYTQPPAAYEKQVVGMETAMNGSRLSDDEYCVKISGSGGKRICGIRRQNSWIVIYILCVVLLLAALGIGLGVGLSKKYNGSGKKSTGGGLNTSSSTPTLSTQTNSNGVKIITVQVTTSVITTDDGDDETYAPFLELETGVHTVCLTYSSTTGASNICTNLLNGLPTVTTIFPTITGDPDSFYTASWSLTGYPSTITAIGSPPQETGMGWYFQIPAVETIVGDCSLEVRDAFIIASSGNATYLSNFASRNKCDLPNQSLAAGDSCELILSGRDYNESYTSTTKSTSTILN</sequence>
<keyword evidence="2" id="KW-0812">Transmembrane</keyword>
<dbReference type="AlphaFoldDB" id="A0AAV9XGD5"/>
<keyword evidence="2" id="KW-1133">Transmembrane helix</keyword>
<evidence type="ECO:0000256" key="1">
    <source>
        <dbReference type="SAM" id="MobiDB-lite"/>
    </source>
</evidence>
<feature type="compositionally biased region" description="Low complexity" evidence="1">
    <location>
        <begin position="141"/>
        <end position="152"/>
    </location>
</feature>
<evidence type="ECO:0000313" key="4">
    <source>
        <dbReference type="Proteomes" id="UP001365542"/>
    </source>
</evidence>
<dbReference type="Proteomes" id="UP001365542">
    <property type="component" value="Unassembled WGS sequence"/>
</dbReference>
<accession>A0AAV9XGD5</accession>
<feature type="region of interest" description="Disordered" evidence="1">
    <location>
        <begin position="130"/>
        <end position="152"/>
    </location>
</feature>
<evidence type="ECO:0000256" key="2">
    <source>
        <dbReference type="SAM" id="Phobius"/>
    </source>
</evidence>
<name>A0AAV9XGD5_9PEZI</name>
<organism evidence="3 4">
    <name type="scientific">Orbilia ellipsospora</name>
    <dbReference type="NCBI Taxonomy" id="2528407"/>
    <lineage>
        <taxon>Eukaryota</taxon>
        <taxon>Fungi</taxon>
        <taxon>Dikarya</taxon>
        <taxon>Ascomycota</taxon>
        <taxon>Pezizomycotina</taxon>
        <taxon>Orbiliomycetes</taxon>
        <taxon>Orbiliales</taxon>
        <taxon>Orbiliaceae</taxon>
        <taxon>Orbilia</taxon>
    </lineage>
</organism>
<gene>
    <name evidence="3" type="ORF">TWF694_008065</name>
</gene>
<protein>
    <recommendedName>
        <fullName evidence="5">LysM domain-containing protein</fullName>
    </recommendedName>
</protein>
<dbReference type="EMBL" id="JAVHJO010000004">
    <property type="protein sequence ID" value="KAK6540672.1"/>
    <property type="molecule type" value="Genomic_DNA"/>
</dbReference>
<keyword evidence="4" id="KW-1185">Reference proteome</keyword>
<reference evidence="3 4" key="1">
    <citation type="submission" date="2019-10" db="EMBL/GenBank/DDBJ databases">
        <authorList>
            <person name="Palmer J.M."/>
        </authorList>
    </citation>
    <scope>NUCLEOTIDE SEQUENCE [LARGE SCALE GENOMIC DNA]</scope>
    <source>
        <strain evidence="3 4">TWF694</strain>
    </source>
</reference>
<proteinExistence type="predicted"/>
<evidence type="ECO:0000313" key="3">
    <source>
        <dbReference type="EMBL" id="KAK6540672.1"/>
    </source>
</evidence>
<keyword evidence="2" id="KW-0472">Membrane</keyword>
<feature type="transmembrane region" description="Helical" evidence="2">
    <location>
        <begin position="101"/>
        <end position="124"/>
    </location>
</feature>
<evidence type="ECO:0008006" key="5">
    <source>
        <dbReference type="Google" id="ProtNLM"/>
    </source>
</evidence>